<evidence type="ECO:0000259" key="2">
    <source>
        <dbReference type="Pfam" id="PF00668"/>
    </source>
</evidence>
<keyword evidence="4" id="KW-1185">Reference proteome</keyword>
<dbReference type="Pfam" id="PF00668">
    <property type="entry name" value="Condensation"/>
    <property type="match status" value="1"/>
</dbReference>
<name>A0ABP4KDR1_9ACTN</name>
<dbReference type="InterPro" id="IPR023213">
    <property type="entry name" value="CAT-like_dom_sf"/>
</dbReference>
<gene>
    <name evidence="3" type="ORF">GCM10009827_004020</name>
</gene>
<evidence type="ECO:0000313" key="3">
    <source>
        <dbReference type="EMBL" id="GAA1499892.1"/>
    </source>
</evidence>
<dbReference type="Gene3D" id="3.30.559.10">
    <property type="entry name" value="Chloramphenicol acetyltransferase-like domain"/>
    <property type="match status" value="1"/>
</dbReference>
<dbReference type="PANTHER" id="PTHR45527">
    <property type="entry name" value="NONRIBOSOMAL PEPTIDE SYNTHETASE"/>
    <property type="match status" value="1"/>
</dbReference>
<protein>
    <submittedName>
        <fullName evidence="3">Condensation domain-containing protein</fullName>
    </submittedName>
</protein>
<reference evidence="4" key="1">
    <citation type="journal article" date="2019" name="Int. J. Syst. Evol. Microbiol.">
        <title>The Global Catalogue of Microorganisms (GCM) 10K type strain sequencing project: providing services to taxonomists for standard genome sequencing and annotation.</title>
        <authorList>
            <consortium name="The Broad Institute Genomics Platform"/>
            <consortium name="The Broad Institute Genome Sequencing Center for Infectious Disease"/>
            <person name="Wu L."/>
            <person name="Ma J."/>
        </authorList>
    </citation>
    <scope>NUCLEOTIDE SEQUENCE [LARGE SCALE GENOMIC DNA]</scope>
    <source>
        <strain evidence="4">JCM 15933</strain>
    </source>
</reference>
<dbReference type="SUPFAM" id="SSF52777">
    <property type="entry name" value="CoA-dependent acyltransferases"/>
    <property type="match status" value="2"/>
</dbReference>
<organism evidence="3 4">
    <name type="scientific">Dactylosporangium maewongense</name>
    <dbReference type="NCBI Taxonomy" id="634393"/>
    <lineage>
        <taxon>Bacteria</taxon>
        <taxon>Bacillati</taxon>
        <taxon>Actinomycetota</taxon>
        <taxon>Actinomycetes</taxon>
        <taxon>Micromonosporales</taxon>
        <taxon>Micromonosporaceae</taxon>
        <taxon>Dactylosporangium</taxon>
    </lineage>
</organism>
<feature type="region of interest" description="Disordered" evidence="1">
    <location>
        <begin position="534"/>
        <end position="564"/>
    </location>
</feature>
<feature type="domain" description="Condensation" evidence="2">
    <location>
        <begin position="46"/>
        <end position="343"/>
    </location>
</feature>
<proteinExistence type="predicted"/>
<dbReference type="Proteomes" id="UP001501470">
    <property type="component" value="Unassembled WGS sequence"/>
</dbReference>
<sequence>MVRLRFEGHRDAAGPLTLGQRNIAKWLLDAPHAPAAVLAQSFDVPPGSTVDDVAECFQVLLCRHEGLRSTYRLGDPGSQHVLAAGSLPLLCSDALDLAGLLRAAPFNLAVAPPVRFGVTIHNGSVVAAAVVVSHIVADFQALAILAAEFASLIRDPAARVLGAPTLQPLDRAALEQRPARARRMEQALRHWERALRVAPAHPYTGPRSTPSTGSGAYGISSPTAAAALAHIAARTGASRPSIVLAAFCALLSLRTGDTTCRFVTLSANRFESDLLRYIGTLAQATFLSIDAAAPTFDALVSRCFGATLQAGLHGTYDVYRQHERSARLAAERGIAPAFEPVFNSVVMDAAPAAGALPDIASAPATETQWVDLPPTDVLLRFDLGSVEDSMVARLWTGDTGRVTPTEARALLLALERLIVAAAPADLPHPAVVAALALQPLDRPPGWLLVDHCWVDLAEIQALLDTALSPAPSRVFASADGESLVAYVAVVPGGPTTPEDAHRRCLSALPGRHAAMTPRHYVLCAHPPSDPTTLPAWQSAPLLSSGPGRPCSPAPTRALTQAATG</sequence>
<evidence type="ECO:0000256" key="1">
    <source>
        <dbReference type="SAM" id="MobiDB-lite"/>
    </source>
</evidence>
<evidence type="ECO:0000313" key="4">
    <source>
        <dbReference type="Proteomes" id="UP001501470"/>
    </source>
</evidence>
<dbReference type="Gene3D" id="3.30.559.30">
    <property type="entry name" value="Nonribosomal peptide synthetase, condensation domain"/>
    <property type="match status" value="1"/>
</dbReference>
<dbReference type="EMBL" id="BAAAQD010000001">
    <property type="protein sequence ID" value="GAA1499892.1"/>
    <property type="molecule type" value="Genomic_DNA"/>
</dbReference>
<accession>A0ABP4KDR1</accession>
<comment type="caution">
    <text evidence="3">The sequence shown here is derived from an EMBL/GenBank/DDBJ whole genome shotgun (WGS) entry which is preliminary data.</text>
</comment>
<dbReference type="PANTHER" id="PTHR45527:SF1">
    <property type="entry name" value="FATTY ACID SYNTHASE"/>
    <property type="match status" value="1"/>
</dbReference>
<dbReference type="InterPro" id="IPR001242">
    <property type="entry name" value="Condensation_dom"/>
</dbReference>
<dbReference type="RefSeq" id="WP_344498838.1">
    <property type="nucleotide sequence ID" value="NZ_BAAAQD010000001.1"/>
</dbReference>